<proteinExistence type="predicted"/>
<reference evidence="6 7" key="1">
    <citation type="submission" date="2018-08" db="EMBL/GenBank/DDBJ databases">
        <title>A genome reference for cultivated species of the human gut microbiota.</title>
        <authorList>
            <person name="Zou Y."/>
            <person name="Xue W."/>
            <person name="Luo G."/>
        </authorList>
    </citation>
    <scope>NUCLEOTIDE SEQUENCE [LARGE SCALE GENOMIC DNA]</scope>
    <source>
        <strain evidence="6 7">OF02-7</strain>
    </source>
</reference>
<dbReference type="InterPro" id="IPR036390">
    <property type="entry name" value="WH_DNA-bd_sf"/>
</dbReference>
<accession>A0A413II90</accession>
<keyword evidence="2" id="KW-0238">DNA-binding</keyword>
<dbReference type="GO" id="GO:0005829">
    <property type="term" value="C:cytosol"/>
    <property type="evidence" value="ECO:0007669"/>
    <property type="project" value="TreeGrafter"/>
</dbReference>
<dbReference type="Gene3D" id="2.60.120.10">
    <property type="entry name" value="Jelly Rolls"/>
    <property type="match status" value="1"/>
</dbReference>
<gene>
    <name evidence="6" type="ORF">DXA50_19175</name>
</gene>
<evidence type="ECO:0000256" key="2">
    <source>
        <dbReference type="ARBA" id="ARBA00023125"/>
    </source>
</evidence>
<dbReference type="OrthoDB" id="1116216at2"/>
<comment type="caution">
    <text evidence="6">The sequence shown here is derived from an EMBL/GenBank/DDBJ whole genome shotgun (WGS) entry which is preliminary data.</text>
</comment>
<dbReference type="GO" id="GO:0003677">
    <property type="term" value="F:DNA binding"/>
    <property type="evidence" value="ECO:0007669"/>
    <property type="project" value="UniProtKB-KW"/>
</dbReference>
<dbReference type="SMART" id="SM00419">
    <property type="entry name" value="HTH_CRP"/>
    <property type="match status" value="1"/>
</dbReference>
<organism evidence="6 7">
    <name type="scientific">Butyricimonas virosa</name>
    <dbReference type="NCBI Taxonomy" id="544645"/>
    <lineage>
        <taxon>Bacteria</taxon>
        <taxon>Pseudomonadati</taxon>
        <taxon>Bacteroidota</taxon>
        <taxon>Bacteroidia</taxon>
        <taxon>Bacteroidales</taxon>
        <taxon>Odoribacteraceae</taxon>
        <taxon>Butyricimonas</taxon>
    </lineage>
</organism>
<dbReference type="PANTHER" id="PTHR24567:SF58">
    <property type="entry name" value="CYCLIC AMP-BINDING REGULATORY PROTEIN"/>
    <property type="match status" value="1"/>
</dbReference>
<dbReference type="AlphaFoldDB" id="A0A413II90"/>
<keyword evidence="1" id="KW-0805">Transcription regulation</keyword>
<feature type="domain" description="Cyclic nucleotide-binding" evidence="4">
    <location>
        <begin position="23"/>
        <end position="117"/>
    </location>
</feature>
<dbReference type="InterPro" id="IPR050397">
    <property type="entry name" value="Env_Response_Regulators"/>
</dbReference>
<evidence type="ECO:0000259" key="4">
    <source>
        <dbReference type="PROSITE" id="PS50042"/>
    </source>
</evidence>
<dbReference type="InterPro" id="IPR018490">
    <property type="entry name" value="cNMP-bd_dom_sf"/>
</dbReference>
<dbReference type="PROSITE" id="PS51063">
    <property type="entry name" value="HTH_CRP_2"/>
    <property type="match status" value="1"/>
</dbReference>
<dbReference type="SUPFAM" id="SSF51206">
    <property type="entry name" value="cAMP-binding domain-like"/>
    <property type="match status" value="1"/>
</dbReference>
<evidence type="ECO:0000313" key="6">
    <source>
        <dbReference type="EMBL" id="RGY11531.1"/>
    </source>
</evidence>
<dbReference type="PROSITE" id="PS50042">
    <property type="entry name" value="CNMP_BINDING_3"/>
    <property type="match status" value="1"/>
</dbReference>
<dbReference type="InterPro" id="IPR014710">
    <property type="entry name" value="RmlC-like_jellyroll"/>
</dbReference>
<dbReference type="SUPFAM" id="SSF46785">
    <property type="entry name" value="Winged helix' DNA-binding domain"/>
    <property type="match status" value="1"/>
</dbReference>
<dbReference type="Pfam" id="PF13545">
    <property type="entry name" value="HTH_Crp_2"/>
    <property type="match status" value="1"/>
</dbReference>
<dbReference type="CDD" id="cd00038">
    <property type="entry name" value="CAP_ED"/>
    <property type="match status" value="1"/>
</dbReference>
<evidence type="ECO:0000313" key="7">
    <source>
        <dbReference type="Proteomes" id="UP000286063"/>
    </source>
</evidence>
<evidence type="ECO:0000259" key="5">
    <source>
        <dbReference type="PROSITE" id="PS51063"/>
    </source>
</evidence>
<name>A0A413II90_9BACT</name>
<feature type="domain" description="HTH crp-type" evidence="5">
    <location>
        <begin position="160"/>
        <end position="227"/>
    </location>
</feature>
<dbReference type="SMART" id="SM00100">
    <property type="entry name" value="cNMP"/>
    <property type="match status" value="1"/>
</dbReference>
<dbReference type="InterPro" id="IPR012318">
    <property type="entry name" value="HTH_CRP"/>
</dbReference>
<dbReference type="EMBL" id="QSCR01000053">
    <property type="protein sequence ID" value="RGY11531.1"/>
    <property type="molecule type" value="Genomic_DNA"/>
</dbReference>
<dbReference type="Pfam" id="PF00027">
    <property type="entry name" value="cNMP_binding"/>
    <property type="match status" value="1"/>
</dbReference>
<dbReference type="GO" id="GO:0003700">
    <property type="term" value="F:DNA-binding transcription factor activity"/>
    <property type="evidence" value="ECO:0007669"/>
    <property type="project" value="TreeGrafter"/>
</dbReference>
<dbReference type="InterPro" id="IPR000595">
    <property type="entry name" value="cNMP-bd_dom"/>
</dbReference>
<keyword evidence="3" id="KW-0804">Transcription</keyword>
<dbReference type="PANTHER" id="PTHR24567">
    <property type="entry name" value="CRP FAMILY TRANSCRIPTIONAL REGULATORY PROTEIN"/>
    <property type="match status" value="1"/>
</dbReference>
<evidence type="ECO:0000256" key="3">
    <source>
        <dbReference type="ARBA" id="ARBA00023163"/>
    </source>
</evidence>
<evidence type="ECO:0000256" key="1">
    <source>
        <dbReference type="ARBA" id="ARBA00023015"/>
    </source>
</evidence>
<dbReference type="Proteomes" id="UP000286063">
    <property type="component" value="Unassembled WGS sequence"/>
</dbReference>
<protein>
    <submittedName>
        <fullName evidence="6">Crp/Fnr family transcriptional regulator</fullName>
    </submittedName>
</protein>
<sequence>MIHLCIIKKWQIMDIVQLFECPLCMGIPEREREQFIEGFDYSVKSYMKGDVVFRQGDVCRFLYILLEGEVEAEMTDDSGAMLRIETIRAPRALAPAFLFAEDNHFPVTATVSEKADVFIATKESVFRQMGRYESFLRNFLSVNANRTTFLTGRLQFLSFKTIRGKLIHYILELASPDKKKVLLEKSQQELAEYFGVTRPALAKVLYELADEGMISVNRREIIILDREKMRRVLN</sequence>